<protein>
    <submittedName>
        <fullName evidence="2">Uncharacterized protein</fullName>
    </submittedName>
</protein>
<proteinExistence type="predicted"/>
<name>C4R8G3_KOMPG</name>
<organism evidence="2 3">
    <name type="scientific">Komagataella phaffii (strain GS115 / ATCC 20864)</name>
    <name type="common">Yeast</name>
    <name type="synonym">Pichia pastoris</name>
    <dbReference type="NCBI Taxonomy" id="644223"/>
    <lineage>
        <taxon>Eukaryota</taxon>
        <taxon>Fungi</taxon>
        <taxon>Dikarya</taxon>
        <taxon>Ascomycota</taxon>
        <taxon>Saccharomycotina</taxon>
        <taxon>Pichiomycetes</taxon>
        <taxon>Pichiales</taxon>
        <taxon>Pichiaceae</taxon>
        <taxon>Komagataella</taxon>
    </lineage>
</organism>
<gene>
    <name evidence="2" type="ordered locus">PAS_chr4_0628</name>
</gene>
<evidence type="ECO:0000256" key="1">
    <source>
        <dbReference type="SAM" id="MobiDB-lite"/>
    </source>
</evidence>
<dbReference type="GeneID" id="8201337"/>
<sequence length="320" mass="36122">MALMTPSTPPRSNRVQAQTPFTPKTPGSSVTHNPVKKDAHLKTPHSRNSRVMEVNQLTPDPTPQHRKRKQLSDAISLSTTSSTRIPSSRQESKPTYLFPPAQPRIGSGRSLSSRRASIDSRNGLRKCAMSPVLSDSIQFESSDEEIEGLQLKSQKPAIRTLNFDGIDSDEEERQDYRQREPPRTPTKKIINEELAKQWNNPSSYNTKFSSENDSDIFITRSKSKNPFIGPAKTGNNSSLQETDEIVYIHNKTGERIVRKLSDEQKSIKPKILDFSATLDTDDEIDENDQDHKNLVRRSTEFVKDITVSPKGKNFTVFKDS</sequence>
<evidence type="ECO:0000313" key="3">
    <source>
        <dbReference type="Proteomes" id="UP000000314"/>
    </source>
</evidence>
<dbReference type="InParanoid" id="C4R8G3"/>
<evidence type="ECO:0000313" key="2">
    <source>
        <dbReference type="EMBL" id="CAY71888.1"/>
    </source>
</evidence>
<reference evidence="2 3" key="1">
    <citation type="journal article" date="2009" name="Nat. Biotechnol.">
        <title>Genome sequence of the recombinant protein production host Pichia pastoris.</title>
        <authorList>
            <person name="De Schutter K."/>
            <person name="Lin Y.C."/>
            <person name="Tiels P."/>
            <person name="Van Hecke A."/>
            <person name="Glinka S."/>
            <person name="Weber-Lehmann J."/>
            <person name="Rouze P."/>
            <person name="Van de Peer Y."/>
            <person name="Callewaert N."/>
        </authorList>
    </citation>
    <scope>NUCLEOTIDE SEQUENCE [LARGE SCALE GENOMIC DNA]</scope>
    <source>
        <strain evidence="3">GS115 / ATCC 20864</strain>
    </source>
</reference>
<dbReference type="Proteomes" id="UP000000314">
    <property type="component" value="Chromosome 4"/>
</dbReference>
<dbReference type="FunCoup" id="C4R8G3">
    <property type="interactions" value="256"/>
</dbReference>
<dbReference type="EMBL" id="FN392322">
    <property type="protein sequence ID" value="CAY71888.1"/>
    <property type="molecule type" value="Genomic_DNA"/>
</dbReference>
<feature type="region of interest" description="Disordered" evidence="1">
    <location>
        <begin position="1"/>
        <end position="126"/>
    </location>
</feature>
<dbReference type="RefSeq" id="XP_002494067.1">
    <property type="nucleotide sequence ID" value="XM_002494022.1"/>
</dbReference>
<keyword evidence="3" id="KW-1185">Reference proteome</keyword>
<dbReference type="KEGG" id="ppa:PAS_chr4_0628"/>
<dbReference type="HOGENOM" id="CLU_869084_0_0_1"/>
<dbReference type="STRING" id="644223.C4R8G3"/>
<feature type="compositionally biased region" description="Low complexity" evidence="1">
    <location>
        <begin position="104"/>
        <end position="115"/>
    </location>
</feature>
<dbReference type="OrthoDB" id="3997968at2759"/>
<accession>C4R8G3</accession>
<feature type="compositionally biased region" description="Polar residues" evidence="1">
    <location>
        <begin position="10"/>
        <end position="32"/>
    </location>
</feature>
<feature type="compositionally biased region" description="Low complexity" evidence="1">
    <location>
        <begin position="75"/>
        <end position="89"/>
    </location>
</feature>
<dbReference type="OMA" id="IRHERIF"/>
<feature type="region of interest" description="Disordered" evidence="1">
    <location>
        <begin position="160"/>
        <end position="186"/>
    </location>
</feature>
<dbReference type="AlphaFoldDB" id="C4R8G3"/>